<protein>
    <submittedName>
        <fullName evidence="3">Uncharacterized protein</fullName>
    </submittedName>
</protein>
<dbReference type="Proteomes" id="UP000800035">
    <property type="component" value="Unassembled WGS sequence"/>
</dbReference>
<keyword evidence="1" id="KW-0175">Coiled coil</keyword>
<evidence type="ECO:0000256" key="2">
    <source>
        <dbReference type="SAM" id="MobiDB-lite"/>
    </source>
</evidence>
<name>A0A6A5TCZ6_9PLEO</name>
<feature type="region of interest" description="Disordered" evidence="2">
    <location>
        <begin position="457"/>
        <end position="480"/>
    </location>
</feature>
<sequence length="579" mass="63529">MSSRATPDRGGSSDGFYTYTMLIADIRKRGTNVSNACYLPDVTTLTFNDVSLDESFPLTGATKQGMLVGQYDTRKDGNLEEVYAYAHDHIAHKGKKTQSISYFLFDSNQQIDEEEIDLIEFIFPFSAAFNIPGALYSKRVRLLIIFYFMEKGLLNRFDPLTDDIKLFKGSLGSVAQVAETLKLRKVREVGTLRLRGIPGAAHATPFADPGQSTPFIKAEERDESPEFVAAVEKAPGAQISVVPGQNSAKKNGEGADRSRPVDLTEAGRARTRSGKQPVRQNASSGNLGGPSAQGSASASANAIAGVIADGLGYKRGRPTNSNDDEAGPAPKRPFLDEGLHHFEAFVQQLRGRFTEEDHRALQAENARLEAEIVAMREAHAAEKAELEAKIAADAEARKTVEAERDAVKEELDGLKDLKGCILDMAEQIKEGEKVKEVEKEMEAEKLREERAREARRKELLGLSDGEEDVAGKEGEVPPESYTKSNIRTWALSSFPTAYHTLPTVPALSFTKIDDQVPYMTPSSPHLKPWPSHALPTLLRIGHSIILNTMFGGKLYAFVHGADANEVDYVLEPNMGQPMY</sequence>
<reference evidence="3" key="1">
    <citation type="journal article" date="2020" name="Stud. Mycol.">
        <title>101 Dothideomycetes genomes: a test case for predicting lifestyles and emergence of pathogens.</title>
        <authorList>
            <person name="Haridas S."/>
            <person name="Albert R."/>
            <person name="Binder M."/>
            <person name="Bloem J."/>
            <person name="Labutti K."/>
            <person name="Salamov A."/>
            <person name="Andreopoulos B."/>
            <person name="Baker S."/>
            <person name="Barry K."/>
            <person name="Bills G."/>
            <person name="Bluhm B."/>
            <person name="Cannon C."/>
            <person name="Castanera R."/>
            <person name="Culley D."/>
            <person name="Daum C."/>
            <person name="Ezra D."/>
            <person name="Gonzalez J."/>
            <person name="Henrissat B."/>
            <person name="Kuo A."/>
            <person name="Liang C."/>
            <person name="Lipzen A."/>
            <person name="Lutzoni F."/>
            <person name="Magnuson J."/>
            <person name="Mondo S."/>
            <person name="Nolan M."/>
            <person name="Ohm R."/>
            <person name="Pangilinan J."/>
            <person name="Park H.-J."/>
            <person name="Ramirez L."/>
            <person name="Alfaro M."/>
            <person name="Sun H."/>
            <person name="Tritt A."/>
            <person name="Yoshinaga Y."/>
            <person name="Zwiers L.-H."/>
            <person name="Turgeon B."/>
            <person name="Goodwin S."/>
            <person name="Spatafora J."/>
            <person name="Crous P."/>
            <person name="Grigoriev I."/>
        </authorList>
    </citation>
    <scope>NUCLEOTIDE SEQUENCE</scope>
    <source>
        <strain evidence="3">CBS 675.92</strain>
    </source>
</reference>
<evidence type="ECO:0000313" key="3">
    <source>
        <dbReference type="EMBL" id="KAF1950160.1"/>
    </source>
</evidence>
<evidence type="ECO:0000256" key="1">
    <source>
        <dbReference type="SAM" id="Coils"/>
    </source>
</evidence>
<proteinExistence type="predicted"/>
<accession>A0A6A5TCZ6</accession>
<evidence type="ECO:0000313" key="4">
    <source>
        <dbReference type="Proteomes" id="UP000800035"/>
    </source>
</evidence>
<feature type="compositionally biased region" description="Basic and acidic residues" evidence="2">
    <location>
        <begin position="250"/>
        <end position="268"/>
    </location>
</feature>
<feature type="coiled-coil region" evidence="1">
    <location>
        <begin position="351"/>
        <end position="456"/>
    </location>
</feature>
<keyword evidence="4" id="KW-1185">Reference proteome</keyword>
<organism evidence="3 4">
    <name type="scientific">Byssothecium circinans</name>
    <dbReference type="NCBI Taxonomy" id="147558"/>
    <lineage>
        <taxon>Eukaryota</taxon>
        <taxon>Fungi</taxon>
        <taxon>Dikarya</taxon>
        <taxon>Ascomycota</taxon>
        <taxon>Pezizomycotina</taxon>
        <taxon>Dothideomycetes</taxon>
        <taxon>Pleosporomycetidae</taxon>
        <taxon>Pleosporales</taxon>
        <taxon>Massarineae</taxon>
        <taxon>Massarinaceae</taxon>
        <taxon>Byssothecium</taxon>
    </lineage>
</organism>
<dbReference type="OrthoDB" id="3801368at2759"/>
<feature type="region of interest" description="Disordered" evidence="2">
    <location>
        <begin position="314"/>
        <end position="335"/>
    </location>
</feature>
<dbReference type="EMBL" id="ML977028">
    <property type="protein sequence ID" value="KAF1950160.1"/>
    <property type="molecule type" value="Genomic_DNA"/>
</dbReference>
<gene>
    <name evidence="3" type="ORF">CC80DRAFT_598383</name>
</gene>
<dbReference type="AlphaFoldDB" id="A0A6A5TCZ6"/>
<feature type="region of interest" description="Disordered" evidence="2">
    <location>
        <begin position="238"/>
        <end position="296"/>
    </location>
</feature>